<dbReference type="EMBL" id="JADBEM010000001">
    <property type="protein sequence ID" value="MBE1608240.1"/>
    <property type="molecule type" value="Genomic_DNA"/>
</dbReference>
<gene>
    <name evidence="2" type="ORF">HEB94_005088</name>
</gene>
<dbReference type="Proteomes" id="UP000638648">
    <property type="component" value="Unassembled WGS sequence"/>
</dbReference>
<evidence type="ECO:0000313" key="3">
    <source>
        <dbReference type="Proteomes" id="UP000638648"/>
    </source>
</evidence>
<proteinExistence type="predicted"/>
<feature type="chain" id="PRO_5037228752" description="Htaa protein" evidence="1">
    <location>
        <begin position="25"/>
        <end position="169"/>
    </location>
</feature>
<reference evidence="2" key="1">
    <citation type="submission" date="2020-10" db="EMBL/GenBank/DDBJ databases">
        <title>Sequencing the genomes of 1000 actinobacteria strains.</title>
        <authorList>
            <person name="Klenk H.-P."/>
        </authorList>
    </citation>
    <scope>NUCLEOTIDE SEQUENCE</scope>
    <source>
        <strain evidence="2">DSM 45354</strain>
    </source>
</reference>
<accession>A0A927MWJ9</accession>
<evidence type="ECO:0000256" key="1">
    <source>
        <dbReference type="SAM" id="SignalP"/>
    </source>
</evidence>
<comment type="caution">
    <text evidence="2">The sequence shown here is derived from an EMBL/GenBank/DDBJ whole genome shotgun (WGS) entry which is preliminary data.</text>
</comment>
<organism evidence="2 3">
    <name type="scientific">Actinopolymorpha pittospori</name>
    <dbReference type="NCBI Taxonomy" id="648752"/>
    <lineage>
        <taxon>Bacteria</taxon>
        <taxon>Bacillati</taxon>
        <taxon>Actinomycetota</taxon>
        <taxon>Actinomycetes</taxon>
        <taxon>Propionibacteriales</taxon>
        <taxon>Actinopolymorphaceae</taxon>
        <taxon>Actinopolymorpha</taxon>
    </lineage>
</organism>
<evidence type="ECO:0000313" key="2">
    <source>
        <dbReference type="EMBL" id="MBE1608240.1"/>
    </source>
</evidence>
<evidence type="ECO:0008006" key="4">
    <source>
        <dbReference type="Google" id="ProtNLM"/>
    </source>
</evidence>
<keyword evidence="1" id="KW-0732">Signal</keyword>
<dbReference type="AlphaFoldDB" id="A0A927MWJ9"/>
<sequence length="169" mass="17320">MRRRTAVLVAGLLALLLAAPAANAASRGGRTVLEFDGMVGVAEPFTGATNAIRGVPGGGLPWDIRSAKGELRGDGRLEIDVRGLVLARRAPVPPERQGTNPSTSFMAIVSCVTSQDGMATTVNVSSKLVPATARGDSKIRDTVQLPSPCLAPIVFVASPAGAWFAATGS</sequence>
<dbReference type="RefSeq" id="WP_192752044.1">
    <property type="nucleotide sequence ID" value="NZ_BAABJL010000083.1"/>
</dbReference>
<feature type="signal peptide" evidence="1">
    <location>
        <begin position="1"/>
        <end position="24"/>
    </location>
</feature>
<protein>
    <recommendedName>
        <fullName evidence="4">Htaa protein</fullName>
    </recommendedName>
</protein>
<name>A0A927MWJ9_9ACTN</name>
<keyword evidence="3" id="KW-1185">Reference proteome</keyword>